<evidence type="ECO:0000313" key="1">
    <source>
        <dbReference type="EMBL" id="MDS1116079.1"/>
    </source>
</evidence>
<accession>A0ABU2GX87</accession>
<comment type="caution">
    <text evidence="1">The sequence shown here is derived from an EMBL/GenBank/DDBJ whole genome shotgun (WGS) entry which is preliminary data.</text>
</comment>
<evidence type="ECO:0000313" key="2">
    <source>
        <dbReference type="Proteomes" id="UP001265083"/>
    </source>
</evidence>
<name>A0ABU2GX87_9ACTN</name>
<keyword evidence="2" id="KW-1185">Reference proteome</keyword>
<proteinExistence type="predicted"/>
<dbReference type="RefSeq" id="WP_310951930.1">
    <property type="nucleotide sequence ID" value="NZ_JAVLUS010000020.1"/>
</dbReference>
<dbReference type="EMBL" id="JAVLUS010000020">
    <property type="protein sequence ID" value="MDS1116079.1"/>
    <property type="molecule type" value="Genomic_DNA"/>
</dbReference>
<gene>
    <name evidence="1" type="ORF">RD149_20245</name>
</gene>
<sequence length="75" mass="8372">MPDPRFKTHTEHMNMRQTAEIKALAKSEAKKLKEQYGVAISMSEWVAAAIAEKAGRPDLIPAKLRQEVIQLQLGA</sequence>
<organism evidence="1 2">
    <name type="scientific">Gordonia westfalica</name>
    <dbReference type="NCBI Taxonomy" id="158898"/>
    <lineage>
        <taxon>Bacteria</taxon>
        <taxon>Bacillati</taxon>
        <taxon>Actinomycetota</taxon>
        <taxon>Actinomycetes</taxon>
        <taxon>Mycobacteriales</taxon>
        <taxon>Gordoniaceae</taxon>
        <taxon>Gordonia</taxon>
    </lineage>
</organism>
<evidence type="ECO:0008006" key="3">
    <source>
        <dbReference type="Google" id="ProtNLM"/>
    </source>
</evidence>
<dbReference type="Proteomes" id="UP001265083">
    <property type="component" value="Unassembled WGS sequence"/>
</dbReference>
<reference evidence="1 2" key="1">
    <citation type="submission" date="2023-08" db="EMBL/GenBank/DDBJ databases">
        <title>Bioegradation of LLDPE and BLDPE plastic by marine bacteria from coast plastic debris.</title>
        <authorList>
            <person name="Rong Z."/>
        </authorList>
    </citation>
    <scope>NUCLEOTIDE SEQUENCE [LARGE SCALE GENOMIC DNA]</scope>
    <source>
        <strain evidence="1 2">Z-2</strain>
    </source>
</reference>
<protein>
    <recommendedName>
        <fullName evidence="3">DUF1778 domain-containing protein</fullName>
    </recommendedName>
</protein>